<name>A0A0A9BP61_ARUDO</name>
<accession>A0A0A9BP61</accession>
<reference evidence="1" key="2">
    <citation type="journal article" date="2015" name="Data Brief">
        <title>Shoot transcriptome of the giant reed, Arundo donax.</title>
        <authorList>
            <person name="Barrero R.A."/>
            <person name="Guerrero F.D."/>
            <person name="Moolhuijzen P."/>
            <person name="Goolsby J.A."/>
            <person name="Tidwell J."/>
            <person name="Bellgard S.E."/>
            <person name="Bellgard M.I."/>
        </authorList>
    </citation>
    <scope>NUCLEOTIDE SEQUENCE</scope>
    <source>
        <tissue evidence="1">Shoot tissue taken approximately 20 cm above the soil surface</tissue>
    </source>
</reference>
<sequence length="33" mass="3761">MPSLVWKQNQITQCTIHHVLRPFPTLAAPCCNL</sequence>
<reference evidence="1" key="1">
    <citation type="submission" date="2014-09" db="EMBL/GenBank/DDBJ databases">
        <authorList>
            <person name="Magalhaes I.L.F."/>
            <person name="Oliveira U."/>
            <person name="Santos F.R."/>
            <person name="Vidigal T.H.D.A."/>
            <person name="Brescovit A.D."/>
            <person name="Santos A.J."/>
        </authorList>
    </citation>
    <scope>NUCLEOTIDE SEQUENCE</scope>
    <source>
        <tissue evidence="1">Shoot tissue taken approximately 20 cm above the soil surface</tissue>
    </source>
</reference>
<protein>
    <submittedName>
        <fullName evidence="1">Uncharacterized protein</fullName>
    </submittedName>
</protein>
<evidence type="ECO:0000313" key="1">
    <source>
        <dbReference type="EMBL" id="JAD61067.1"/>
    </source>
</evidence>
<dbReference type="AlphaFoldDB" id="A0A0A9BP61"/>
<organism evidence="1">
    <name type="scientific">Arundo donax</name>
    <name type="common">Giant reed</name>
    <name type="synonym">Donax arundinaceus</name>
    <dbReference type="NCBI Taxonomy" id="35708"/>
    <lineage>
        <taxon>Eukaryota</taxon>
        <taxon>Viridiplantae</taxon>
        <taxon>Streptophyta</taxon>
        <taxon>Embryophyta</taxon>
        <taxon>Tracheophyta</taxon>
        <taxon>Spermatophyta</taxon>
        <taxon>Magnoliopsida</taxon>
        <taxon>Liliopsida</taxon>
        <taxon>Poales</taxon>
        <taxon>Poaceae</taxon>
        <taxon>PACMAD clade</taxon>
        <taxon>Arundinoideae</taxon>
        <taxon>Arundineae</taxon>
        <taxon>Arundo</taxon>
    </lineage>
</organism>
<dbReference type="EMBL" id="GBRH01236828">
    <property type="protein sequence ID" value="JAD61067.1"/>
    <property type="molecule type" value="Transcribed_RNA"/>
</dbReference>
<proteinExistence type="predicted"/>